<gene>
    <name evidence="1" type="ORF">AcetOrient_orf02863</name>
</gene>
<name>A0A2Z5ZI26_9PROT</name>
<evidence type="ECO:0000313" key="2">
    <source>
        <dbReference type="Proteomes" id="UP000270034"/>
    </source>
</evidence>
<dbReference type="AlphaFoldDB" id="A0A2Z5ZI26"/>
<reference evidence="1 2" key="1">
    <citation type="submission" date="2018-02" db="EMBL/GenBank/DDBJ databases">
        <title>Acetobacter orientalis genome.</title>
        <authorList>
            <person name="Nakashima N."/>
            <person name="Tamura T."/>
        </authorList>
    </citation>
    <scope>NUCLEOTIDE SEQUENCE [LARGE SCALE GENOMIC DNA]</scope>
    <source>
        <strain evidence="1 2">FAN1</strain>
    </source>
</reference>
<dbReference type="Proteomes" id="UP000270034">
    <property type="component" value="Chromosome"/>
</dbReference>
<dbReference type="EMBL" id="AP018515">
    <property type="protein sequence ID" value="BBC80260.1"/>
    <property type="molecule type" value="Genomic_DNA"/>
</dbReference>
<evidence type="ECO:0000313" key="1">
    <source>
        <dbReference type="EMBL" id="BBC80260.1"/>
    </source>
</evidence>
<accession>A0A2Z5ZI26</accession>
<organism evidence="1 2">
    <name type="scientific">Acetobacter orientalis</name>
    <dbReference type="NCBI Taxonomy" id="146474"/>
    <lineage>
        <taxon>Bacteria</taxon>
        <taxon>Pseudomonadati</taxon>
        <taxon>Pseudomonadota</taxon>
        <taxon>Alphaproteobacteria</taxon>
        <taxon>Acetobacterales</taxon>
        <taxon>Acetobacteraceae</taxon>
        <taxon>Acetobacter</taxon>
    </lineage>
</organism>
<dbReference type="KEGG" id="aot:AcetOri_orf02863"/>
<proteinExistence type="predicted"/>
<protein>
    <submittedName>
        <fullName evidence="1">Bacteriophage tail protein</fullName>
    </submittedName>
</protein>
<sequence length="183" mass="20474">MGVIRQPNSAEDYFFTFTALLPKGLAWSHEPGTLIGQYCRYLSNTWSEFDATLCDVADDFVPTTMKYTIAEWLNALNLISTGNQVQDRGQIIAQLTMTGGTNPNFYINYAKALGYNIIVEEYGPIICDVFCCGDPCTTMSEDIHEMFAMTFVSLNNPDLTALKAGFAGILPAWVQVYFDYYQS</sequence>